<protein>
    <recommendedName>
        <fullName evidence="7">THAP-type domain-containing protein</fullName>
    </recommendedName>
</protein>
<reference evidence="8 9" key="1">
    <citation type="submission" date="2019-01" db="EMBL/GenBank/DDBJ databases">
        <authorList>
            <person name="Sayadi A."/>
        </authorList>
    </citation>
    <scope>NUCLEOTIDE SEQUENCE [LARGE SCALE GENOMIC DNA]</scope>
</reference>
<keyword evidence="4 5" id="KW-0238">DNA-binding</keyword>
<dbReference type="SMART" id="SM00980">
    <property type="entry name" value="THAP"/>
    <property type="match status" value="1"/>
</dbReference>
<evidence type="ECO:0000256" key="5">
    <source>
        <dbReference type="PROSITE-ProRule" id="PRU00309"/>
    </source>
</evidence>
<dbReference type="Pfam" id="PF21787">
    <property type="entry name" value="TNP-like_RNaseH_N"/>
    <property type="match status" value="1"/>
</dbReference>
<sequence>MDPAGQIGKVTQTRCSYFMCGKSIRNTPGLRTFTFPVNDENRCMTWMINSGNADLLKLDPKKLKKLFICQDHFEKKDIGTRLVPTAVPIKYHFKEGDPVTYKAVDWNYPIPSTSKAGDIYFASPSGSGCTEKVEDSGDRSVLQDIINLPGSDSPERQKLKRKVQELERDLTSTKTVLKRLKVSTQPRRIQTLPPLPRSLVTMQLFHKKKTSFSVEEKHTSLSLYYKSPSTYKFLRANQVVLPSPSTLFRWLKILNYSPGCNRNLFRCLKLKVDTMSRKSRQCILMFDEMTIKQALEYSSAKGKVEGCEDLGKLGRSNRPAKQALVFLVRGLYASWKMPVSFYFGHSTVKAADLLHLLDENLTSLKNTGLNVVAVVCDQGTNNQKLFKLLNVTPDTPYFMLREQKYFALYDVPHLMKNVRNNFINGAFLFDEDKVASFQDVEVTYQIDTSSKTGRALPKLTDTHLHPGPFQKMNVRLAVQLLSHSVSAAIKTAHETGDLKSDTAMDTAYFLEIVDKAFDALNSRNVYTKNPYRCALSENTKKPFKALKEAKSLFTNIVKIMSSGDVKRVPCFDGFVQTINSVEMMYQEQLKQGYKYLLTARLNQDVLENQFSIYRQKGGYSRNPTVRTFQAAFKSNCAMNLMKPSASGNSESCTDESLLQDMLTVDQIRYTEESSDGSDSDSIIDMAQGHAFVLEDCAIMYFAGYLTKKNIQKFSCSQCKNYLSSDVALTETNDILLFYKNYNIDDPCSLTKPTDLMFTVTKLSMQLFAHKFPKLWHKKGISKILVKKITNKIKSGANDWFQCPSQCVPHRQHIIELLVKILIYKNCKDMSNNIKCKIQKKSQKLDVVNSI</sequence>
<dbReference type="InterPro" id="IPR006612">
    <property type="entry name" value="THAP_Znf"/>
</dbReference>
<dbReference type="PANTHER" id="PTHR47577">
    <property type="entry name" value="THAP DOMAIN-CONTAINING PROTEIN 6"/>
    <property type="match status" value="1"/>
</dbReference>
<evidence type="ECO:0000256" key="1">
    <source>
        <dbReference type="ARBA" id="ARBA00022723"/>
    </source>
</evidence>
<keyword evidence="3" id="KW-0862">Zinc</keyword>
<name>A0A653DJ82_CALMS</name>
<dbReference type="Proteomes" id="UP000410492">
    <property type="component" value="Unassembled WGS sequence"/>
</dbReference>
<dbReference type="InterPro" id="IPR048366">
    <property type="entry name" value="TNP-like_GBD"/>
</dbReference>
<evidence type="ECO:0000313" key="9">
    <source>
        <dbReference type="Proteomes" id="UP000410492"/>
    </source>
</evidence>
<gene>
    <name evidence="8" type="ORF">CALMAC_LOCUS17870</name>
</gene>
<organism evidence="8 9">
    <name type="scientific">Callosobruchus maculatus</name>
    <name type="common">Southern cowpea weevil</name>
    <name type="synonym">Pulse bruchid</name>
    <dbReference type="NCBI Taxonomy" id="64391"/>
    <lineage>
        <taxon>Eukaryota</taxon>
        <taxon>Metazoa</taxon>
        <taxon>Ecdysozoa</taxon>
        <taxon>Arthropoda</taxon>
        <taxon>Hexapoda</taxon>
        <taxon>Insecta</taxon>
        <taxon>Pterygota</taxon>
        <taxon>Neoptera</taxon>
        <taxon>Endopterygota</taxon>
        <taxon>Coleoptera</taxon>
        <taxon>Polyphaga</taxon>
        <taxon>Cucujiformia</taxon>
        <taxon>Chrysomeloidea</taxon>
        <taxon>Chrysomelidae</taxon>
        <taxon>Bruchinae</taxon>
        <taxon>Bruchini</taxon>
        <taxon>Callosobruchus</taxon>
    </lineage>
</organism>
<dbReference type="EMBL" id="CAACVG010012298">
    <property type="protein sequence ID" value="VEN60059.1"/>
    <property type="molecule type" value="Genomic_DNA"/>
</dbReference>
<dbReference type="SUPFAM" id="SSF57716">
    <property type="entry name" value="Glucocorticoid receptor-like (DNA-binding domain)"/>
    <property type="match status" value="1"/>
</dbReference>
<keyword evidence="1" id="KW-0479">Metal-binding</keyword>
<keyword evidence="2 5" id="KW-0863">Zinc-finger</keyword>
<dbReference type="GO" id="GO:0008270">
    <property type="term" value="F:zinc ion binding"/>
    <property type="evidence" value="ECO:0007669"/>
    <property type="project" value="UniProtKB-KW"/>
</dbReference>
<evidence type="ECO:0000256" key="3">
    <source>
        <dbReference type="ARBA" id="ARBA00022833"/>
    </source>
</evidence>
<dbReference type="AlphaFoldDB" id="A0A653DJ82"/>
<dbReference type="SMART" id="SM00692">
    <property type="entry name" value="DM3"/>
    <property type="match status" value="1"/>
</dbReference>
<dbReference type="Pfam" id="PF21789">
    <property type="entry name" value="TNP-like_RNaseH_C"/>
    <property type="match status" value="1"/>
</dbReference>
<feature type="domain" description="THAP-type" evidence="7">
    <location>
        <begin position="10"/>
        <end position="91"/>
    </location>
</feature>
<accession>A0A653DJ82</accession>
<keyword evidence="6" id="KW-0175">Coiled coil</keyword>
<dbReference type="GO" id="GO:0003677">
    <property type="term" value="F:DNA binding"/>
    <property type="evidence" value="ECO:0007669"/>
    <property type="project" value="UniProtKB-UniRule"/>
</dbReference>
<evidence type="ECO:0000256" key="4">
    <source>
        <dbReference type="ARBA" id="ARBA00023125"/>
    </source>
</evidence>
<dbReference type="PANTHER" id="PTHR47577:SF2">
    <property type="entry name" value="THAP DOMAIN CONTAINING 9"/>
    <property type="match status" value="1"/>
</dbReference>
<dbReference type="InterPro" id="IPR048365">
    <property type="entry name" value="TNP-like_RNaseH_N"/>
</dbReference>
<proteinExistence type="predicted"/>
<dbReference type="Pfam" id="PF21788">
    <property type="entry name" value="TNP-like_GBD"/>
    <property type="match status" value="1"/>
</dbReference>
<evidence type="ECO:0000259" key="7">
    <source>
        <dbReference type="PROSITE" id="PS50950"/>
    </source>
</evidence>
<evidence type="ECO:0000256" key="2">
    <source>
        <dbReference type="ARBA" id="ARBA00022771"/>
    </source>
</evidence>
<dbReference type="Pfam" id="PF05485">
    <property type="entry name" value="THAP"/>
    <property type="match status" value="1"/>
</dbReference>
<evidence type="ECO:0000313" key="8">
    <source>
        <dbReference type="EMBL" id="VEN60059.1"/>
    </source>
</evidence>
<evidence type="ECO:0000256" key="6">
    <source>
        <dbReference type="SAM" id="Coils"/>
    </source>
</evidence>
<feature type="coiled-coil region" evidence="6">
    <location>
        <begin position="156"/>
        <end position="183"/>
    </location>
</feature>
<keyword evidence="9" id="KW-1185">Reference proteome</keyword>
<dbReference type="PROSITE" id="PS50950">
    <property type="entry name" value="ZF_THAP"/>
    <property type="match status" value="1"/>
</dbReference>
<dbReference type="InterPro" id="IPR048367">
    <property type="entry name" value="TNP-like_RNaseH_C"/>
</dbReference>
<dbReference type="OrthoDB" id="8190203at2759"/>